<feature type="transmembrane region" description="Helical" evidence="7">
    <location>
        <begin position="147"/>
        <end position="166"/>
    </location>
</feature>
<dbReference type="Pfam" id="PF00664">
    <property type="entry name" value="ABC_membrane"/>
    <property type="match status" value="1"/>
</dbReference>
<keyword evidence="4 10" id="KW-0067">ATP-binding</keyword>
<feature type="transmembrane region" description="Helical" evidence="7">
    <location>
        <begin position="264"/>
        <end position="285"/>
    </location>
</feature>
<keyword evidence="6 7" id="KW-0472">Membrane</keyword>
<feature type="transmembrane region" description="Helical" evidence="7">
    <location>
        <begin position="20"/>
        <end position="41"/>
    </location>
</feature>
<dbReference type="InterPro" id="IPR017871">
    <property type="entry name" value="ABC_transporter-like_CS"/>
</dbReference>
<dbReference type="InterPro" id="IPR027417">
    <property type="entry name" value="P-loop_NTPase"/>
</dbReference>
<keyword evidence="2 7" id="KW-0812">Transmembrane</keyword>
<dbReference type="SMART" id="SM00382">
    <property type="entry name" value="AAA"/>
    <property type="match status" value="1"/>
</dbReference>
<dbReference type="EMBL" id="CP090978">
    <property type="protein sequence ID" value="UJF33935.1"/>
    <property type="molecule type" value="Genomic_DNA"/>
</dbReference>
<evidence type="ECO:0000256" key="3">
    <source>
        <dbReference type="ARBA" id="ARBA00022741"/>
    </source>
</evidence>
<evidence type="ECO:0000259" key="9">
    <source>
        <dbReference type="PROSITE" id="PS50929"/>
    </source>
</evidence>
<evidence type="ECO:0000259" key="8">
    <source>
        <dbReference type="PROSITE" id="PS50893"/>
    </source>
</evidence>
<evidence type="ECO:0000313" key="10">
    <source>
        <dbReference type="EMBL" id="UJF33935.1"/>
    </source>
</evidence>
<proteinExistence type="predicted"/>
<keyword evidence="11" id="KW-1185">Reference proteome</keyword>
<gene>
    <name evidence="10" type="ORF">L0M14_01375</name>
</gene>
<dbReference type="InterPro" id="IPR011527">
    <property type="entry name" value="ABC1_TM_dom"/>
</dbReference>
<dbReference type="SUPFAM" id="SSF52540">
    <property type="entry name" value="P-loop containing nucleoside triphosphate hydrolases"/>
    <property type="match status" value="1"/>
</dbReference>
<evidence type="ECO:0000256" key="4">
    <source>
        <dbReference type="ARBA" id="ARBA00022840"/>
    </source>
</evidence>
<protein>
    <submittedName>
        <fullName evidence="10">ABC transporter ATP-binding protein/permease</fullName>
    </submittedName>
</protein>
<dbReference type="Pfam" id="PF00005">
    <property type="entry name" value="ABC_tran"/>
    <property type="match status" value="1"/>
</dbReference>
<evidence type="ECO:0000256" key="2">
    <source>
        <dbReference type="ARBA" id="ARBA00022692"/>
    </source>
</evidence>
<dbReference type="SUPFAM" id="SSF90123">
    <property type="entry name" value="ABC transporter transmembrane region"/>
    <property type="match status" value="1"/>
</dbReference>
<reference evidence="10 11" key="1">
    <citation type="journal article" date="2024" name="Int. J. Syst. Evol. Microbiol.">
        <title>Paenibacillus hexagrammi sp. nov., a novel bacterium isolated from the gut content of Hexagrammos agrammus.</title>
        <authorList>
            <person name="Jung H.K."/>
            <person name="Kim D.G."/>
            <person name="Zin H."/>
            <person name="Park J."/>
            <person name="Jung H."/>
            <person name="Kim Y.O."/>
            <person name="Kong H.J."/>
            <person name="Kim J.W."/>
            <person name="Kim Y.S."/>
        </authorList>
    </citation>
    <scope>NUCLEOTIDE SEQUENCE [LARGE SCALE GENOMIC DNA]</scope>
    <source>
        <strain evidence="10 11">YPD9-1</strain>
    </source>
</reference>
<name>A0ABY3SK89_9BACL</name>
<dbReference type="PANTHER" id="PTHR24221">
    <property type="entry name" value="ATP-BINDING CASSETTE SUB-FAMILY B"/>
    <property type="match status" value="1"/>
</dbReference>
<organism evidence="10 11">
    <name type="scientific">Paenibacillus hexagrammi</name>
    <dbReference type="NCBI Taxonomy" id="2908839"/>
    <lineage>
        <taxon>Bacteria</taxon>
        <taxon>Bacillati</taxon>
        <taxon>Bacillota</taxon>
        <taxon>Bacilli</taxon>
        <taxon>Bacillales</taxon>
        <taxon>Paenibacillaceae</taxon>
        <taxon>Paenibacillus</taxon>
    </lineage>
</organism>
<accession>A0ABY3SK89</accession>
<dbReference type="InterPro" id="IPR003439">
    <property type="entry name" value="ABC_transporter-like_ATP-bd"/>
</dbReference>
<evidence type="ECO:0000256" key="6">
    <source>
        <dbReference type="ARBA" id="ARBA00023136"/>
    </source>
</evidence>
<dbReference type="PROSITE" id="PS50893">
    <property type="entry name" value="ABC_TRANSPORTER_2"/>
    <property type="match status" value="1"/>
</dbReference>
<evidence type="ECO:0000256" key="7">
    <source>
        <dbReference type="SAM" id="Phobius"/>
    </source>
</evidence>
<evidence type="ECO:0000256" key="5">
    <source>
        <dbReference type="ARBA" id="ARBA00022989"/>
    </source>
</evidence>
<dbReference type="InterPro" id="IPR039421">
    <property type="entry name" value="Type_1_exporter"/>
</dbReference>
<evidence type="ECO:0000313" key="11">
    <source>
        <dbReference type="Proteomes" id="UP001649230"/>
    </source>
</evidence>
<dbReference type="Gene3D" id="3.40.50.300">
    <property type="entry name" value="P-loop containing nucleotide triphosphate hydrolases"/>
    <property type="match status" value="1"/>
</dbReference>
<feature type="transmembrane region" description="Helical" evidence="7">
    <location>
        <begin position="172"/>
        <end position="192"/>
    </location>
</feature>
<dbReference type="RefSeq" id="WP_235120326.1">
    <property type="nucleotide sequence ID" value="NZ_CP090978.1"/>
</dbReference>
<dbReference type="InterPro" id="IPR003593">
    <property type="entry name" value="AAA+_ATPase"/>
</dbReference>
<keyword evidence="3" id="KW-0547">Nucleotide-binding</keyword>
<dbReference type="GO" id="GO:0005524">
    <property type="term" value="F:ATP binding"/>
    <property type="evidence" value="ECO:0007669"/>
    <property type="project" value="UniProtKB-KW"/>
</dbReference>
<dbReference type="PROSITE" id="PS50929">
    <property type="entry name" value="ABC_TM1F"/>
    <property type="match status" value="1"/>
</dbReference>
<feature type="domain" description="ABC transmembrane type-1" evidence="9">
    <location>
        <begin position="24"/>
        <end position="318"/>
    </location>
</feature>
<feature type="domain" description="ABC transporter" evidence="8">
    <location>
        <begin position="360"/>
        <end position="595"/>
    </location>
</feature>
<dbReference type="PANTHER" id="PTHR24221:SF654">
    <property type="entry name" value="ATP-BINDING CASSETTE SUB-FAMILY B MEMBER 6"/>
    <property type="match status" value="1"/>
</dbReference>
<sequence length="603" mass="67563">MAQLLIYVKKFHAFAGPRLYINQLGMMLSSVLDGIGILLLIPMLSLLGLKGAEGSPSSYFAFILGRLRHLSDSLQLSVIVGLFMVLLVLQASMQRYLSHRSISMEQQFIRHVRTEVYESLLFANWPFFLTKRKSDFTHAMTQELPRISYGIFTFLQIITTFVYTAVQIGIALWLSVTLTLLVLLCGLMLGMISRRSVARSRACGNEATTLMQSYMAGMTEHFQGIKEIKSNMSENRHADWFRSLCLRMERNMVRFSHLQADSQYFYKLASGVCIAVFLLCALLVFHVQTATLLLVVLICSRLWPKFSALQTGWENLAQTLPAFQTLADLQKQAEGSREFDLHELELAPGADRSFRIQQGIECRSVSYRYDLQSSSYALSCVDAYIPAHHMVAIVGKSGAGKSTLIDLLIGLIQPQQGEVLVDGMPLRECSAMFRSAISYVPQDPFLFHMSLRENLCMGAPNATDDQLWEALRFSAADEFVRQLPDGLETMLGDRGVRLSGGERQRIVLARAILRKPSVLILDEATSALDSENETKIQEALERIRGSMTVIVIAHRLSTIRTADHIIVMEKGAIVQQGSYQLLAHAAGGTFSELINYHDRALQI</sequence>
<keyword evidence="5 7" id="KW-1133">Transmembrane helix</keyword>
<dbReference type="Proteomes" id="UP001649230">
    <property type="component" value="Chromosome"/>
</dbReference>
<dbReference type="InterPro" id="IPR036640">
    <property type="entry name" value="ABC1_TM_sf"/>
</dbReference>
<dbReference type="PROSITE" id="PS00211">
    <property type="entry name" value="ABC_TRANSPORTER_1"/>
    <property type="match status" value="1"/>
</dbReference>
<feature type="transmembrane region" description="Helical" evidence="7">
    <location>
        <begin position="74"/>
        <end position="93"/>
    </location>
</feature>
<comment type="subcellular location">
    <subcellularLocation>
        <location evidence="1">Cell membrane</location>
        <topology evidence="1">Multi-pass membrane protein</topology>
    </subcellularLocation>
</comment>
<evidence type="ECO:0000256" key="1">
    <source>
        <dbReference type="ARBA" id="ARBA00004651"/>
    </source>
</evidence>
<dbReference type="Gene3D" id="1.20.1560.10">
    <property type="entry name" value="ABC transporter type 1, transmembrane domain"/>
    <property type="match status" value="1"/>
</dbReference>